<sequence>MKKLRYFFGYYTRHKKLFILDFGCAFFMSILDLIFPVFTQRVVDRVLPGGDMGLLLKFCIFLIVLQGVRNILSYIVIYWGHGLGLKIRYDMRNDLFKHLQKLSLSYFDNVKTGEMMSRIMGDLELISELAHHGPEDLFIAIITLVGSFIFMYSVNAKLTLIIFAILIVYLIFALKHNTAMEDAFRRSRVSSAELSSEIEDNLSGIRVVKAFGNQDFINEKFDRKNMDVVTSVLAAFHSLGLLHAGMGMFSGGIQIIILLLGGMMTIGGEMTVGALIGFFLFANRFLEPIRKMLNLLEMYQGGMAGFERFMDILEIDPDIEESPDAIDLERVQGELHFNSVTFSYDGSEDILKDFNLRIAPGESIALVGESGAGKSTICSLIPRFYDVTKGELTIDGVDIRRLRDETLRKNIGIVQQDVFLFNGSIRENIAFGRLDATHEEIREAARRADALEFIEGLENGFDTFVGERGVKLSGGQKQRISIARIFVKNPKVLILDEATSALDNQTEKYIQEALYELTRGSEDRRTTVTIAHRLTTVEGADRILVIGKQGIIEEGSHHELMRVGGVYSSLYNSQKDGFIGD</sequence>
<protein>
    <submittedName>
        <fullName evidence="10">Multidrug ABC transporter ATP-binding protein</fullName>
    </submittedName>
</protein>
<dbReference type="InterPro" id="IPR011527">
    <property type="entry name" value="ABC1_TM_dom"/>
</dbReference>
<evidence type="ECO:0000256" key="2">
    <source>
        <dbReference type="ARBA" id="ARBA00022692"/>
    </source>
</evidence>
<dbReference type="Gene3D" id="1.20.1560.10">
    <property type="entry name" value="ABC transporter type 1, transmembrane domain"/>
    <property type="match status" value="1"/>
</dbReference>
<dbReference type="EMBL" id="BSDY01000003">
    <property type="protein sequence ID" value="GLI55192.1"/>
    <property type="molecule type" value="Genomic_DNA"/>
</dbReference>
<evidence type="ECO:0000256" key="6">
    <source>
        <dbReference type="ARBA" id="ARBA00023136"/>
    </source>
</evidence>
<dbReference type="RefSeq" id="WP_281833510.1">
    <property type="nucleotide sequence ID" value="NZ_BSDY01000003.1"/>
</dbReference>
<dbReference type="Pfam" id="PF00005">
    <property type="entry name" value="ABC_tran"/>
    <property type="match status" value="1"/>
</dbReference>
<dbReference type="PROSITE" id="PS00211">
    <property type="entry name" value="ABC_TRANSPORTER_1"/>
    <property type="match status" value="1"/>
</dbReference>
<dbReference type="GO" id="GO:0016887">
    <property type="term" value="F:ATP hydrolysis activity"/>
    <property type="evidence" value="ECO:0007669"/>
    <property type="project" value="InterPro"/>
</dbReference>
<dbReference type="FunFam" id="3.40.50.300:FF:000218">
    <property type="entry name" value="Multidrug ABC transporter ATP-binding protein"/>
    <property type="match status" value="1"/>
</dbReference>
<dbReference type="Pfam" id="PF00664">
    <property type="entry name" value="ABC_membrane"/>
    <property type="match status" value="1"/>
</dbReference>
<feature type="transmembrane region" description="Helical" evidence="7">
    <location>
        <begin position="54"/>
        <end position="79"/>
    </location>
</feature>
<dbReference type="InterPro" id="IPR036640">
    <property type="entry name" value="ABC1_TM_sf"/>
</dbReference>
<evidence type="ECO:0000256" key="7">
    <source>
        <dbReference type="SAM" id="Phobius"/>
    </source>
</evidence>
<keyword evidence="11" id="KW-1185">Reference proteome</keyword>
<evidence type="ECO:0000313" key="10">
    <source>
        <dbReference type="EMBL" id="GLI55192.1"/>
    </source>
</evidence>
<name>A0A9W6GJC9_9FUSO</name>
<feature type="transmembrane region" description="Helical" evidence="7">
    <location>
        <begin position="20"/>
        <end position="39"/>
    </location>
</feature>
<dbReference type="PANTHER" id="PTHR43394:SF1">
    <property type="entry name" value="ATP-BINDING CASSETTE SUB-FAMILY B MEMBER 10, MITOCHONDRIAL"/>
    <property type="match status" value="1"/>
</dbReference>
<feature type="transmembrane region" description="Helical" evidence="7">
    <location>
        <begin position="137"/>
        <end position="154"/>
    </location>
</feature>
<comment type="caution">
    <text evidence="10">The sequence shown here is derived from an EMBL/GenBank/DDBJ whole genome shotgun (WGS) entry which is preliminary data.</text>
</comment>
<dbReference type="PROSITE" id="PS50929">
    <property type="entry name" value="ABC_TM1F"/>
    <property type="match status" value="1"/>
</dbReference>
<evidence type="ECO:0000259" key="9">
    <source>
        <dbReference type="PROSITE" id="PS50929"/>
    </source>
</evidence>
<keyword evidence="4 10" id="KW-0067">ATP-binding</keyword>
<organism evidence="10 11">
    <name type="scientific">Propionigenium maris DSM 9537</name>
    <dbReference type="NCBI Taxonomy" id="1123000"/>
    <lineage>
        <taxon>Bacteria</taxon>
        <taxon>Fusobacteriati</taxon>
        <taxon>Fusobacteriota</taxon>
        <taxon>Fusobacteriia</taxon>
        <taxon>Fusobacteriales</taxon>
        <taxon>Fusobacteriaceae</taxon>
        <taxon>Propionigenium</taxon>
    </lineage>
</organism>
<dbReference type="SUPFAM" id="SSF52540">
    <property type="entry name" value="P-loop containing nucleoside triphosphate hydrolases"/>
    <property type="match status" value="1"/>
</dbReference>
<dbReference type="PROSITE" id="PS50893">
    <property type="entry name" value="ABC_TRANSPORTER_2"/>
    <property type="match status" value="1"/>
</dbReference>
<dbReference type="GO" id="GO:0015421">
    <property type="term" value="F:ABC-type oligopeptide transporter activity"/>
    <property type="evidence" value="ECO:0007669"/>
    <property type="project" value="TreeGrafter"/>
</dbReference>
<feature type="domain" description="ABC transmembrane type-1" evidence="9">
    <location>
        <begin position="19"/>
        <end position="301"/>
    </location>
</feature>
<keyword evidence="6 7" id="KW-0472">Membrane</keyword>
<comment type="subcellular location">
    <subcellularLocation>
        <location evidence="1">Cell membrane</location>
        <topology evidence="1">Multi-pass membrane protein</topology>
    </subcellularLocation>
</comment>
<evidence type="ECO:0000256" key="4">
    <source>
        <dbReference type="ARBA" id="ARBA00022840"/>
    </source>
</evidence>
<evidence type="ECO:0000256" key="1">
    <source>
        <dbReference type="ARBA" id="ARBA00004651"/>
    </source>
</evidence>
<dbReference type="CDD" id="cd18549">
    <property type="entry name" value="ABC_6TM_YwjA_like"/>
    <property type="match status" value="1"/>
</dbReference>
<dbReference type="AlphaFoldDB" id="A0A9W6GJC9"/>
<dbReference type="Proteomes" id="UP001144471">
    <property type="component" value="Unassembled WGS sequence"/>
</dbReference>
<dbReference type="SMART" id="SM00382">
    <property type="entry name" value="AAA"/>
    <property type="match status" value="1"/>
</dbReference>
<evidence type="ECO:0000259" key="8">
    <source>
        <dbReference type="PROSITE" id="PS50893"/>
    </source>
</evidence>
<reference evidence="10" key="1">
    <citation type="submission" date="2022-12" db="EMBL/GenBank/DDBJ databases">
        <title>Reference genome sequencing for broad-spectrum identification of bacterial and archaeal isolates by mass spectrometry.</title>
        <authorList>
            <person name="Sekiguchi Y."/>
            <person name="Tourlousse D.M."/>
        </authorList>
    </citation>
    <scope>NUCLEOTIDE SEQUENCE</scope>
    <source>
        <strain evidence="10">10succ1</strain>
    </source>
</reference>
<dbReference type="GO" id="GO:0005886">
    <property type="term" value="C:plasma membrane"/>
    <property type="evidence" value="ECO:0007669"/>
    <property type="project" value="UniProtKB-SubCell"/>
</dbReference>
<dbReference type="InterPro" id="IPR027417">
    <property type="entry name" value="P-loop_NTPase"/>
</dbReference>
<proteinExistence type="predicted"/>
<evidence type="ECO:0000256" key="5">
    <source>
        <dbReference type="ARBA" id="ARBA00022989"/>
    </source>
</evidence>
<keyword evidence="5 7" id="KW-1133">Transmembrane helix</keyword>
<dbReference type="InterPro" id="IPR003439">
    <property type="entry name" value="ABC_transporter-like_ATP-bd"/>
</dbReference>
<evidence type="ECO:0000256" key="3">
    <source>
        <dbReference type="ARBA" id="ARBA00022741"/>
    </source>
</evidence>
<dbReference type="InterPro" id="IPR017871">
    <property type="entry name" value="ABC_transporter-like_CS"/>
</dbReference>
<evidence type="ECO:0000313" key="11">
    <source>
        <dbReference type="Proteomes" id="UP001144471"/>
    </source>
</evidence>
<keyword evidence="2 7" id="KW-0812">Transmembrane</keyword>
<accession>A0A9W6GJC9</accession>
<feature type="transmembrane region" description="Helical" evidence="7">
    <location>
        <begin position="255"/>
        <end position="282"/>
    </location>
</feature>
<feature type="transmembrane region" description="Helical" evidence="7">
    <location>
        <begin position="228"/>
        <end position="249"/>
    </location>
</feature>
<dbReference type="PANTHER" id="PTHR43394">
    <property type="entry name" value="ATP-DEPENDENT PERMEASE MDL1, MITOCHONDRIAL"/>
    <property type="match status" value="1"/>
</dbReference>
<keyword evidence="3" id="KW-0547">Nucleotide-binding</keyword>
<dbReference type="Gene3D" id="3.40.50.300">
    <property type="entry name" value="P-loop containing nucleotide triphosphate hydrolases"/>
    <property type="match status" value="1"/>
</dbReference>
<feature type="domain" description="ABC transporter" evidence="8">
    <location>
        <begin position="335"/>
        <end position="573"/>
    </location>
</feature>
<feature type="transmembrane region" description="Helical" evidence="7">
    <location>
        <begin position="160"/>
        <end position="178"/>
    </location>
</feature>
<dbReference type="InterPro" id="IPR003593">
    <property type="entry name" value="AAA+_ATPase"/>
</dbReference>
<gene>
    <name evidence="10" type="ORF">PM10SUCC1_07070</name>
</gene>
<dbReference type="SUPFAM" id="SSF90123">
    <property type="entry name" value="ABC transporter transmembrane region"/>
    <property type="match status" value="1"/>
</dbReference>
<dbReference type="GO" id="GO:0005524">
    <property type="term" value="F:ATP binding"/>
    <property type="evidence" value="ECO:0007669"/>
    <property type="project" value="UniProtKB-KW"/>
</dbReference>
<dbReference type="InterPro" id="IPR039421">
    <property type="entry name" value="Type_1_exporter"/>
</dbReference>